<keyword evidence="2" id="KW-0808">Transferase</keyword>
<dbReference type="GO" id="GO:0008615">
    <property type="term" value="P:pyridoxine biosynthetic process"/>
    <property type="evidence" value="ECO:0007669"/>
    <property type="project" value="UniProtKB-KW"/>
</dbReference>
<proteinExistence type="inferred from homology"/>
<accession>A0A383DSX3</accession>
<dbReference type="PANTHER" id="PTHR30456">
    <property type="entry name" value="PYRIDOXINE 5'-PHOSPHATE SYNTHASE"/>
    <property type="match status" value="1"/>
</dbReference>
<dbReference type="GO" id="GO:0033856">
    <property type="term" value="F:pyridoxine 5'-phosphate synthase activity"/>
    <property type="evidence" value="ECO:0007669"/>
    <property type="project" value="InterPro"/>
</dbReference>
<feature type="non-terminal residue" evidence="4">
    <location>
        <position position="1"/>
    </location>
</feature>
<dbReference type="InterPro" id="IPR036130">
    <property type="entry name" value="Pyridoxine-5'_phos_synth"/>
</dbReference>
<dbReference type="InterPro" id="IPR004569">
    <property type="entry name" value="PyrdxlP_synth_PdxJ"/>
</dbReference>
<gene>
    <name evidence="4" type="ORF">METZ01_LOCUS500471</name>
</gene>
<dbReference type="SUPFAM" id="SSF63892">
    <property type="entry name" value="Pyridoxine 5'-phosphate synthase"/>
    <property type="match status" value="1"/>
</dbReference>
<name>A0A383DSX3_9ZZZZ</name>
<protein>
    <recommendedName>
        <fullName evidence="5">Pyridoxine 5'-phosphate synthase</fullName>
    </recommendedName>
</protein>
<dbReference type="AlphaFoldDB" id="A0A383DSX3"/>
<dbReference type="HAMAP" id="MF_00279">
    <property type="entry name" value="PdxJ"/>
    <property type="match status" value="1"/>
</dbReference>
<dbReference type="InterPro" id="IPR013785">
    <property type="entry name" value="Aldolase_TIM"/>
</dbReference>
<dbReference type="GO" id="GO:0005829">
    <property type="term" value="C:cytosol"/>
    <property type="evidence" value="ECO:0007669"/>
    <property type="project" value="TreeGrafter"/>
</dbReference>
<dbReference type="PANTHER" id="PTHR30456:SF0">
    <property type="entry name" value="PYRIDOXINE 5'-PHOSPHATE SYNTHASE"/>
    <property type="match status" value="1"/>
</dbReference>
<dbReference type="NCBIfam" id="NF003625">
    <property type="entry name" value="PRK05265.1-3"/>
    <property type="match status" value="1"/>
</dbReference>
<keyword evidence="3" id="KW-0664">Pyridoxine biosynthesis</keyword>
<dbReference type="Pfam" id="PF03740">
    <property type="entry name" value="PdxJ"/>
    <property type="match status" value="1"/>
</dbReference>
<dbReference type="EMBL" id="UINC01219925">
    <property type="protein sequence ID" value="SVE47617.1"/>
    <property type="molecule type" value="Genomic_DNA"/>
</dbReference>
<reference evidence="4" key="1">
    <citation type="submission" date="2018-05" db="EMBL/GenBank/DDBJ databases">
        <authorList>
            <person name="Lanie J.A."/>
            <person name="Ng W.-L."/>
            <person name="Kazmierczak K.M."/>
            <person name="Andrzejewski T.M."/>
            <person name="Davidsen T.M."/>
            <person name="Wayne K.J."/>
            <person name="Tettelin H."/>
            <person name="Glass J.I."/>
            <person name="Rusch D."/>
            <person name="Podicherti R."/>
            <person name="Tsui H.-C.T."/>
            <person name="Winkler M.E."/>
        </authorList>
    </citation>
    <scope>NUCLEOTIDE SEQUENCE</scope>
</reference>
<dbReference type="Gene3D" id="3.20.20.70">
    <property type="entry name" value="Aldolase class I"/>
    <property type="match status" value="1"/>
</dbReference>
<evidence type="ECO:0000256" key="2">
    <source>
        <dbReference type="ARBA" id="ARBA00022679"/>
    </source>
</evidence>
<evidence type="ECO:0000256" key="1">
    <source>
        <dbReference type="ARBA" id="ARBA00022490"/>
    </source>
</evidence>
<evidence type="ECO:0008006" key="5">
    <source>
        <dbReference type="Google" id="ProtNLM"/>
    </source>
</evidence>
<evidence type="ECO:0000256" key="3">
    <source>
        <dbReference type="ARBA" id="ARBA00023096"/>
    </source>
</evidence>
<keyword evidence="1" id="KW-0963">Cytoplasm</keyword>
<sequence>LVPENREEITTEGGLDVADQLRAIMGVCKRMNKADIEVSLFINPDAKQVDAATKTGAQFIELHTGQYAEHFGNVRNRKRELNRLIAAAEHAHGLGLRVNAGHGLNYDNIANLLLVPHLEELNIGHCIISRSVSVGLPKAVKEMLQLMKGYRR</sequence>
<organism evidence="4">
    <name type="scientific">marine metagenome</name>
    <dbReference type="NCBI Taxonomy" id="408172"/>
    <lineage>
        <taxon>unclassified sequences</taxon>
        <taxon>metagenomes</taxon>
        <taxon>ecological metagenomes</taxon>
    </lineage>
</organism>
<evidence type="ECO:0000313" key="4">
    <source>
        <dbReference type="EMBL" id="SVE47617.1"/>
    </source>
</evidence>